<organism evidence="2 3">
    <name type="scientific">Isobaculum melis</name>
    <dbReference type="NCBI Taxonomy" id="142588"/>
    <lineage>
        <taxon>Bacteria</taxon>
        <taxon>Bacillati</taxon>
        <taxon>Bacillota</taxon>
        <taxon>Bacilli</taxon>
        <taxon>Lactobacillales</taxon>
        <taxon>Carnobacteriaceae</taxon>
        <taxon>Isobaculum</taxon>
    </lineage>
</organism>
<proteinExistence type="predicted"/>
<reference evidence="2 3" key="1">
    <citation type="submission" date="2016-10" db="EMBL/GenBank/DDBJ databases">
        <authorList>
            <person name="de Groot N.N."/>
        </authorList>
    </citation>
    <scope>NUCLEOTIDE SEQUENCE [LARGE SCALE GENOMIC DNA]</scope>
    <source>
        <strain evidence="2 3">DSM 13760</strain>
    </source>
</reference>
<protein>
    <recommendedName>
        <fullName evidence="1">Immunity protein Imm33 domain-containing protein</fullName>
    </recommendedName>
</protein>
<feature type="domain" description="Immunity protein Imm33" evidence="1">
    <location>
        <begin position="16"/>
        <end position="95"/>
    </location>
</feature>
<accession>A0A1H9SZR4</accession>
<dbReference type="STRING" id="142588.SAMN04488559_11016"/>
<dbReference type="OrthoDB" id="9789980at2"/>
<dbReference type="AlphaFoldDB" id="A0A1H9SZR4"/>
<dbReference type="InterPro" id="IPR018689">
    <property type="entry name" value="Imm33_dom"/>
</dbReference>
<dbReference type="Pfam" id="PF09951">
    <property type="entry name" value="Imm33"/>
    <property type="match status" value="1"/>
</dbReference>
<dbReference type="EMBL" id="FOHA01000010">
    <property type="protein sequence ID" value="SER90317.1"/>
    <property type="molecule type" value="Genomic_DNA"/>
</dbReference>
<keyword evidence="3" id="KW-1185">Reference proteome</keyword>
<dbReference type="Pfam" id="PF14025">
    <property type="entry name" value="DUF4241"/>
    <property type="match status" value="1"/>
</dbReference>
<dbReference type="RefSeq" id="WP_092652354.1">
    <property type="nucleotide sequence ID" value="NZ_FOHA01000010.1"/>
</dbReference>
<dbReference type="InterPro" id="IPR025335">
    <property type="entry name" value="DUF4241"/>
</dbReference>
<name>A0A1H9SZR4_9LACT</name>
<dbReference type="Proteomes" id="UP000198948">
    <property type="component" value="Unassembled WGS sequence"/>
</dbReference>
<gene>
    <name evidence="2" type="ORF">SAMN04488559_11016</name>
</gene>
<evidence type="ECO:0000313" key="2">
    <source>
        <dbReference type="EMBL" id="SER90317.1"/>
    </source>
</evidence>
<evidence type="ECO:0000259" key="1">
    <source>
        <dbReference type="Pfam" id="PF09951"/>
    </source>
</evidence>
<evidence type="ECO:0000313" key="3">
    <source>
        <dbReference type="Proteomes" id="UP000198948"/>
    </source>
</evidence>
<sequence>MGQEEVKTYIENAGACIVTKSVLNKETEIKWLFRDEEFGNGWIISGKDDSQEYIDHSENLAVVNFNVLANIEPLVVHIYSMPTGDLEFVEDDTGKYFIDTKTGQEIREKYKTPFELALEKHFRFLRKDYYSDEFLSSLFIETEKITLFIIGTVDIPSGEVIVADPICYLYNHAVSKPLNRTIPIGAYPVEVAICQSDIAGTRISAARLKIRENKIVRYELALEKGQIIDQIGESGVFGGVGIDAGIASFCDGKVRDEYLVFLEEWHKTYPKGNHYDDYFATYFQQSYEAHPTGQREEGDFIEWAIPQTGNRITMFASGLGDGFYSIYWGLDEQNQVCEIIIPFMNVAYF</sequence>